<name>A0A9W7GEB5_9STRA</name>
<sequence length="253" mass="27489">MTGAIIASESLVSPSSSSPSLSTSPPPSPSSILSKTDSYVRSALANRDASHGYTHAVSVSSNASAIMRLSPKFPELPFTDLPPTDIVKVAAMLHDVADHKYLSREGPGVKASLDAFMSSTFSPKDVLVIHSIIDNISFSAESKGKLDLNLLPPFVLMLRHIVSDADKIEALGPVGLTRCYSYSKEINPTGSEDDHWRHVAVHCDEKLLRLRGEYIRTEGGKKLSEQGHEFLRKWREEVGSKYVEVEGGGGKEN</sequence>
<proteinExistence type="predicted"/>
<comment type="caution">
    <text evidence="2">The sequence shown here is derived from an EMBL/GenBank/DDBJ whole genome shotgun (WGS) entry which is preliminary data.</text>
</comment>
<dbReference type="Proteomes" id="UP001165065">
    <property type="component" value="Unassembled WGS sequence"/>
</dbReference>
<dbReference type="SUPFAM" id="SSF109604">
    <property type="entry name" value="HD-domain/PDEase-like"/>
    <property type="match status" value="1"/>
</dbReference>
<evidence type="ECO:0000313" key="3">
    <source>
        <dbReference type="Proteomes" id="UP001165065"/>
    </source>
</evidence>
<reference evidence="3" key="1">
    <citation type="journal article" date="2023" name="Commun. Biol.">
        <title>Genome analysis of Parmales, the sister group of diatoms, reveals the evolutionary specialization of diatoms from phago-mixotrophs to photoautotrophs.</title>
        <authorList>
            <person name="Ban H."/>
            <person name="Sato S."/>
            <person name="Yoshikawa S."/>
            <person name="Yamada K."/>
            <person name="Nakamura Y."/>
            <person name="Ichinomiya M."/>
            <person name="Sato N."/>
            <person name="Blanc-Mathieu R."/>
            <person name="Endo H."/>
            <person name="Kuwata A."/>
            <person name="Ogata H."/>
        </authorList>
    </citation>
    <scope>NUCLEOTIDE SEQUENCE [LARGE SCALE GENOMIC DNA]</scope>
</reference>
<gene>
    <name evidence="2" type="ORF">TrCOL_g4923</name>
</gene>
<evidence type="ECO:0000256" key="1">
    <source>
        <dbReference type="SAM" id="MobiDB-lite"/>
    </source>
</evidence>
<feature type="region of interest" description="Disordered" evidence="1">
    <location>
        <begin position="1"/>
        <end position="34"/>
    </location>
</feature>
<dbReference type="Gene3D" id="1.10.472.50">
    <property type="entry name" value="HD-domain/PDEase-like"/>
    <property type="match status" value="1"/>
</dbReference>
<protein>
    <recommendedName>
        <fullName evidence="4">HD/PDEase domain-containing protein</fullName>
    </recommendedName>
</protein>
<dbReference type="OrthoDB" id="16547at2759"/>
<dbReference type="AlphaFoldDB" id="A0A9W7GEB5"/>
<evidence type="ECO:0008006" key="4">
    <source>
        <dbReference type="Google" id="ProtNLM"/>
    </source>
</evidence>
<feature type="compositionally biased region" description="Low complexity" evidence="1">
    <location>
        <begin position="8"/>
        <end position="23"/>
    </location>
</feature>
<dbReference type="Gene3D" id="1.20.58.1910">
    <property type="match status" value="1"/>
</dbReference>
<accession>A0A9W7GEB5</accession>
<dbReference type="EMBL" id="BRYA01000182">
    <property type="protein sequence ID" value="GMI42842.1"/>
    <property type="molecule type" value="Genomic_DNA"/>
</dbReference>
<dbReference type="PANTHER" id="PTHR33594:SF1">
    <property type="entry name" value="HD_PDEASE DOMAIN-CONTAINING PROTEIN"/>
    <property type="match status" value="1"/>
</dbReference>
<keyword evidence="3" id="KW-1185">Reference proteome</keyword>
<organism evidence="2 3">
    <name type="scientific">Triparma columacea</name>
    <dbReference type="NCBI Taxonomy" id="722753"/>
    <lineage>
        <taxon>Eukaryota</taxon>
        <taxon>Sar</taxon>
        <taxon>Stramenopiles</taxon>
        <taxon>Ochrophyta</taxon>
        <taxon>Bolidophyceae</taxon>
        <taxon>Parmales</taxon>
        <taxon>Triparmaceae</taxon>
        <taxon>Triparma</taxon>
    </lineage>
</organism>
<evidence type="ECO:0000313" key="2">
    <source>
        <dbReference type="EMBL" id="GMI42842.1"/>
    </source>
</evidence>
<dbReference type="PANTHER" id="PTHR33594">
    <property type="entry name" value="SUPERFAMILY HYDROLASE, PUTATIVE (AFU_ORTHOLOGUE AFUA_1G03035)-RELATED"/>
    <property type="match status" value="1"/>
</dbReference>